<name>A0A7K4MQM1_9ARCH</name>
<evidence type="ECO:0000313" key="1">
    <source>
        <dbReference type="EMBL" id="NWJ43186.1"/>
    </source>
</evidence>
<protein>
    <submittedName>
        <fullName evidence="1">Uncharacterized protein</fullName>
    </submittedName>
</protein>
<reference evidence="1 2" key="1">
    <citation type="journal article" date="2019" name="Environ. Microbiol.">
        <title>Genomics insights into ecotype formation of ammonia-oxidizing archaea in the deep ocean.</title>
        <authorList>
            <person name="Wang Y."/>
            <person name="Huang J.M."/>
            <person name="Cui G.J."/>
            <person name="Nunoura T."/>
            <person name="Takaki Y."/>
            <person name="Li W.L."/>
            <person name="Li J."/>
            <person name="Gao Z.M."/>
            <person name="Takai K."/>
            <person name="Zhang A.Q."/>
            <person name="Stepanauskas R."/>
        </authorList>
    </citation>
    <scope>NUCLEOTIDE SEQUENCE [LARGE SCALE GENOMIC DNA]</scope>
    <source>
        <strain evidence="1 2">L15b</strain>
    </source>
</reference>
<proteinExistence type="predicted"/>
<comment type="caution">
    <text evidence="1">The sequence shown here is derived from an EMBL/GenBank/DDBJ whole genome shotgun (WGS) entry which is preliminary data.</text>
</comment>
<accession>A0A7K4MQM1</accession>
<dbReference type="Proteomes" id="UP000523105">
    <property type="component" value="Unassembled WGS sequence"/>
</dbReference>
<dbReference type="EMBL" id="JACASV010000014">
    <property type="protein sequence ID" value="NWJ43186.1"/>
    <property type="molecule type" value="Genomic_DNA"/>
</dbReference>
<evidence type="ECO:0000313" key="2">
    <source>
        <dbReference type="Proteomes" id="UP000523105"/>
    </source>
</evidence>
<organism evidence="1 2">
    <name type="scientific">Marine Group I thaumarchaeote</name>
    <dbReference type="NCBI Taxonomy" id="2511932"/>
    <lineage>
        <taxon>Archaea</taxon>
        <taxon>Nitrososphaerota</taxon>
        <taxon>Marine Group I</taxon>
    </lineage>
</organism>
<dbReference type="AlphaFoldDB" id="A0A7K4MQM1"/>
<sequence>MIQGQKKKCLKCKKDIHPLELHKLVMYVIEDEFTEHHYEHVECPEKFTI</sequence>
<gene>
    <name evidence="1" type="ORF">HX837_03115</name>
</gene>